<keyword evidence="4" id="KW-1185">Reference proteome</keyword>
<organism evidence="3 4">
    <name type="scientific">Microseira wollei NIES-4236</name>
    <dbReference type="NCBI Taxonomy" id="2530354"/>
    <lineage>
        <taxon>Bacteria</taxon>
        <taxon>Bacillati</taxon>
        <taxon>Cyanobacteriota</taxon>
        <taxon>Cyanophyceae</taxon>
        <taxon>Oscillatoriophycideae</taxon>
        <taxon>Aerosakkonematales</taxon>
        <taxon>Aerosakkonemataceae</taxon>
        <taxon>Microseira</taxon>
    </lineage>
</organism>
<dbReference type="GO" id="GO:0005509">
    <property type="term" value="F:calcium ion binding"/>
    <property type="evidence" value="ECO:0007669"/>
    <property type="project" value="InterPro"/>
</dbReference>
<protein>
    <submittedName>
        <fullName evidence="3">Calcium-binding EF-hand-containing protein</fullName>
    </submittedName>
</protein>
<dbReference type="PROSITE" id="PS50222">
    <property type="entry name" value="EF_HAND_2"/>
    <property type="match status" value="1"/>
</dbReference>
<dbReference type="Gene3D" id="1.10.238.10">
    <property type="entry name" value="EF-hand"/>
    <property type="match status" value="1"/>
</dbReference>
<sequence>MYKIYGFGNESLAAEIFAKLDFDGDGKIRKNDVMNLVADFYLSDNPEAPGNYFFGNYK</sequence>
<dbReference type="Proteomes" id="UP001050975">
    <property type="component" value="Unassembled WGS sequence"/>
</dbReference>
<accession>A0AAV3XU27</accession>
<dbReference type="InterPro" id="IPR011992">
    <property type="entry name" value="EF-hand-dom_pair"/>
</dbReference>
<reference evidence="3" key="1">
    <citation type="submission" date="2019-10" db="EMBL/GenBank/DDBJ databases">
        <title>Draft genome sequece of Microseira wollei NIES-4236.</title>
        <authorList>
            <person name="Yamaguchi H."/>
            <person name="Suzuki S."/>
            <person name="Kawachi M."/>
        </authorList>
    </citation>
    <scope>NUCLEOTIDE SEQUENCE</scope>
    <source>
        <strain evidence="3">NIES-4236</strain>
    </source>
</reference>
<dbReference type="SUPFAM" id="SSF47473">
    <property type="entry name" value="EF-hand"/>
    <property type="match status" value="1"/>
</dbReference>
<dbReference type="EMBL" id="BLAY01000530">
    <property type="protein sequence ID" value="GET44676.1"/>
    <property type="molecule type" value="Genomic_DNA"/>
</dbReference>
<dbReference type="InterPro" id="IPR002048">
    <property type="entry name" value="EF_hand_dom"/>
</dbReference>
<evidence type="ECO:0000313" key="3">
    <source>
        <dbReference type="EMBL" id="GET44677.1"/>
    </source>
</evidence>
<dbReference type="EMBL" id="BLAY01000531">
    <property type="protein sequence ID" value="GET44677.1"/>
    <property type="molecule type" value="Genomic_DNA"/>
</dbReference>
<dbReference type="AlphaFoldDB" id="A0AAV3XU27"/>
<evidence type="ECO:0000313" key="2">
    <source>
        <dbReference type="EMBL" id="GET44676.1"/>
    </source>
</evidence>
<comment type="caution">
    <text evidence="3">The sequence shown here is derived from an EMBL/GenBank/DDBJ whole genome shotgun (WGS) entry which is preliminary data.</text>
</comment>
<evidence type="ECO:0000313" key="4">
    <source>
        <dbReference type="Proteomes" id="UP001050975"/>
    </source>
</evidence>
<name>A0AAV3XU27_9CYAN</name>
<gene>
    <name evidence="2" type="ORF">MiSe_95090</name>
    <name evidence="3" type="ORF">MiSe_95100</name>
</gene>
<evidence type="ECO:0000259" key="1">
    <source>
        <dbReference type="PROSITE" id="PS50222"/>
    </source>
</evidence>
<feature type="domain" description="EF-hand" evidence="1">
    <location>
        <begin position="8"/>
        <end position="43"/>
    </location>
</feature>
<proteinExistence type="predicted"/>